<organism evidence="1 2">
    <name type="scientific">Strongylus vulgaris</name>
    <name type="common">Blood worm</name>
    <dbReference type="NCBI Taxonomy" id="40348"/>
    <lineage>
        <taxon>Eukaryota</taxon>
        <taxon>Metazoa</taxon>
        <taxon>Ecdysozoa</taxon>
        <taxon>Nematoda</taxon>
        <taxon>Chromadorea</taxon>
        <taxon>Rhabditida</taxon>
        <taxon>Rhabditina</taxon>
        <taxon>Rhabditomorpha</taxon>
        <taxon>Strongyloidea</taxon>
        <taxon>Strongylidae</taxon>
        <taxon>Strongylus</taxon>
    </lineage>
</organism>
<evidence type="ECO:0000313" key="1">
    <source>
        <dbReference type="EMBL" id="VDM75220.1"/>
    </source>
</evidence>
<dbReference type="AlphaFoldDB" id="A0A3P7IPZ6"/>
<evidence type="ECO:0000313" key="2">
    <source>
        <dbReference type="Proteomes" id="UP000270094"/>
    </source>
</evidence>
<keyword evidence="2" id="KW-1185">Reference proteome</keyword>
<gene>
    <name evidence="1" type="ORF">SVUK_LOCUS10218</name>
</gene>
<reference evidence="1 2" key="1">
    <citation type="submission" date="2018-11" db="EMBL/GenBank/DDBJ databases">
        <authorList>
            <consortium name="Pathogen Informatics"/>
        </authorList>
    </citation>
    <scope>NUCLEOTIDE SEQUENCE [LARGE SCALE GENOMIC DNA]</scope>
</reference>
<name>A0A3P7IPZ6_STRVU</name>
<proteinExistence type="predicted"/>
<dbReference type="Proteomes" id="UP000270094">
    <property type="component" value="Unassembled WGS sequence"/>
</dbReference>
<sequence>MPKFIKGRIWCIISERNLAFEVTSEVQKMSFDGAGLGRADAERDRPISLNFDFVLVAVTQMCKVRDGSDFDSPGQIHLLHWYRRSA</sequence>
<dbReference type="EMBL" id="UYYB01095056">
    <property type="protein sequence ID" value="VDM75220.1"/>
    <property type="molecule type" value="Genomic_DNA"/>
</dbReference>
<accession>A0A3P7IPZ6</accession>
<protein>
    <submittedName>
        <fullName evidence="1">Uncharacterized protein</fullName>
    </submittedName>
</protein>